<feature type="region of interest" description="Disordered" evidence="1">
    <location>
        <begin position="273"/>
        <end position="307"/>
    </location>
</feature>
<gene>
    <name evidence="2" type="ORF">PGLA2088_LOCUS37793</name>
</gene>
<feature type="region of interest" description="Disordered" evidence="1">
    <location>
        <begin position="329"/>
        <end position="348"/>
    </location>
</feature>
<feature type="region of interest" description="Disordered" evidence="1">
    <location>
        <begin position="216"/>
        <end position="238"/>
    </location>
</feature>
<evidence type="ECO:0000313" key="3">
    <source>
        <dbReference type="Proteomes" id="UP000626109"/>
    </source>
</evidence>
<comment type="caution">
    <text evidence="2">The sequence shown here is derived from an EMBL/GenBank/DDBJ whole genome shotgun (WGS) entry which is preliminary data.</text>
</comment>
<protein>
    <submittedName>
        <fullName evidence="2">Uncharacterized protein</fullName>
    </submittedName>
</protein>
<evidence type="ECO:0000256" key="1">
    <source>
        <dbReference type="SAM" id="MobiDB-lite"/>
    </source>
</evidence>
<dbReference type="EMBL" id="CAJNNW010032564">
    <property type="protein sequence ID" value="CAE8714039.1"/>
    <property type="molecule type" value="Genomic_DNA"/>
</dbReference>
<organism evidence="2 3">
    <name type="scientific">Polarella glacialis</name>
    <name type="common">Dinoflagellate</name>
    <dbReference type="NCBI Taxonomy" id="89957"/>
    <lineage>
        <taxon>Eukaryota</taxon>
        <taxon>Sar</taxon>
        <taxon>Alveolata</taxon>
        <taxon>Dinophyceae</taxon>
        <taxon>Suessiales</taxon>
        <taxon>Suessiaceae</taxon>
        <taxon>Polarella</taxon>
    </lineage>
</organism>
<sequence length="348" mass="39245">MARSVQMLQKASRSFLVLKRKRCNQMEKDWNKIEDQHLSDYFRMCAKKLIQEHKELTEGISMTKEIKRSKAKSEAYKLKQEMKQEMISMMEASLAGGDIEIDWRSYRLPPTLKQAIIKRYYMVQLAKHVRCRSDFIDVVKSSILAEKEIIQFLKSLGAETLDSKDFYKNALQNLEDAALKVEKPSFKIISEDTVMMLLALAVQTLADARIEPFQDHPANLDLPSNHPRNSENGSGQCDVGDPVVFANAVLKLSEKPCSTGRLGRTDWHELRPSAEAAAVTAPSPTAPTPDGGPAAQKTGEDLGDAGALLRQHADIEEVLMRLTPRLRLISEEQSRQQRQNKLREAEGP</sequence>
<name>A0A813KWF2_POLGL</name>
<accession>A0A813KWF2</accession>
<dbReference type="Proteomes" id="UP000626109">
    <property type="component" value="Unassembled WGS sequence"/>
</dbReference>
<dbReference type="AlphaFoldDB" id="A0A813KWF2"/>
<feature type="compositionally biased region" description="Polar residues" evidence="1">
    <location>
        <begin position="226"/>
        <end position="235"/>
    </location>
</feature>
<reference evidence="2" key="1">
    <citation type="submission" date="2021-02" db="EMBL/GenBank/DDBJ databases">
        <authorList>
            <person name="Dougan E. K."/>
            <person name="Rhodes N."/>
            <person name="Thang M."/>
            <person name="Chan C."/>
        </authorList>
    </citation>
    <scope>NUCLEOTIDE SEQUENCE</scope>
</reference>
<evidence type="ECO:0000313" key="2">
    <source>
        <dbReference type="EMBL" id="CAE8714039.1"/>
    </source>
</evidence>
<feature type="compositionally biased region" description="Low complexity" evidence="1">
    <location>
        <begin position="273"/>
        <end position="295"/>
    </location>
</feature>
<proteinExistence type="predicted"/>